<dbReference type="InterPro" id="IPR050613">
    <property type="entry name" value="Sec_Metabolite_Reg"/>
</dbReference>
<evidence type="ECO:0000256" key="2">
    <source>
        <dbReference type="ARBA" id="ARBA00023242"/>
    </source>
</evidence>
<dbReference type="PANTHER" id="PTHR31001">
    <property type="entry name" value="UNCHARACTERIZED TRANSCRIPTIONAL REGULATORY PROTEIN"/>
    <property type="match status" value="1"/>
</dbReference>
<keyword evidence="6" id="KW-1185">Reference proteome</keyword>
<dbReference type="AlphaFoldDB" id="A0A8H5J3I6"/>
<feature type="compositionally biased region" description="Polar residues" evidence="3">
    <location>
        <begin position="101"/>
        <end position="117"/>
    </location>
</feature>
<evidence type="ECO:0000259" key="4">
    <source>
        <dbReference type="SMART" id="SM00906"/>
    </source>
</evidence>
<gene>
    <name evidence="5" type="ORF">FNAPI_8357</name>
</gene>
<feature type="compositionally biased region" description="Polar residues" evidence="3">
    <location>
        <begin position="1"/>
        <end position="14"/>
    </location>
</feature>
<proteinExistence type="predicted"/>
<sequence length="709" mass="79550">MNGGSDFQQLQDSPYHSDASAPAPKRPRVLACNHCQHRKANVPCVPSTPAPARKRRAPNALLQERIKNLEALLEQYTSQDSPKQSSDTNGLTPHDPMELSARSSPAQSNGHGAQTPTGPGKLVVRNGGPWLTSSAQISEMRHILDEDTSDEETCQGIDSPAPHEDDDLLLARTSALSINDQAPLPFQILRLWQVFLERVNPMTKMIHTPTTEHLVIGAMTNHSNISHKNRALLYAIYLVSAVTLTGEESMTMLGLHKDEAVQIFTQGLKMALNKVNFLRNYDMVVLQALVLYLIALQGRSNHDAVWVLSGVVIRIAHKMGVHRDGEVLGLTPFDTEMRRRVWWRIIILDCMYAATSGMNPTLLPLGCDTKLPHNINDSDFSPESKVIQNKQGTTEMAFALLLYEIVHFVKDHQMSDFEHLLLGGQDVEPGTPEYDLYRESLDKLTHLADEFDKTMSEAEKKYCDPSGGPLHVFALALRPHILREVRAMATPMEETPEWGTEVKNSHDNFFRIWLAHNENEQALHDLIANGPFAYSSKSHFHFDSLIFLAGQLVHRSPVGSFTERTWSLFGRFYRHHEELWNLSQHKNFQLARLLLKAWEPRQRALEQLGTPFEVPECVQKLRIAVSQAGLSWMSPREMPFQPTNGGSLGGMDQMQMGTNGSVSSDMFQSPTMTSDWPVASNLPTMDSVDAQTPQTPVLPFFGFFNSTTW</sequence>
<dbReference type="CDD" id="cd12148">
    <property type="entry name" value="fungal_TF_MHR"/>
    <property type="match status" value="1"/>
</dbReference>
<dbReference type="GO" id="GO:0006351">
    <property type="term" value="P:DNA-templated transcription"/>
    <property type="evidence" value="ECO:0007669"/>
    <property type="project" value="InterPro"/>
</dbReference>
<dbReference type="Pfam" id="PF04082">
    <property type="entry name" value="Fungal_trans"/>
    <property type="match status" value="1"/>
</dbReference>
<evidence type="ECO:0000256" key="3">
    <source>
        <dbReference type="SAM" id="MobiDB-lite"/>
    </source>
</evidence>
<evidence type="ECO:0000313" key="6">
    <source>
        <dbReference type="Proteomes" id="UP000574317"/>
    </source>
</evidence>
<name>A0A8H5J3I6_9HYPO</name>
<evidence type="ECO:0000256" key="1">
    <source>
        <dbReference type="ARBA" id="ARBA00004123"/>
    </source>
</evidence>
<feature type="compositionally biased region" description="Polar residues" evidence="3">
    <location>
        <begin position="76"/>
        <end position="91"/>
    </location>
</feature>
<dbReference type="Proteomes" id="UP000574317">
    <property type="component" value="Unassembled WGS sequence"/>
</dbReference>
<protein>
    <submittedName>
        <fullName evidence="5">Transcription factor</fullName>
    </submittedName>
</protein>
<accession>A0A8H5J3I6</accession>
<comment type="caution">
    <text evidence="5">The sequence shown here is derived from an EMBL/GenBank/DDBJ whole genome shotgun (WGS) entry which is preliminary data.</text>
</comment>
<dbReference type="GO" id="GO:0008270">
    <property type="term" value="F:zinc ion binding"/>
    <property type="evidence" value="ECO:0007669"/>
    <property type="project" value="InterPro"/>
</dbReference>
<dbReference type="SMART" id="SM00906">
    <property type="entry name" value="Fungal_trans"/>
    <property type="match status" value="1"/>
</dbReference>
<feature type="domain" description="Xylanolytic transcriptional activator regulatory" evidence="4">
    <location>
        <begin position="305"/>
        <end position="378"/>
    </location>
</feature>
<keyword evidence="2" id="KW-0539">Nucleus</keyword>
<dbReference type="EMBL" id="JAAOAO010000318">
    <property type="protein sequence ID" value="KAF5548164.1"/>
    <property type="molecule type" value="Genomic_DNA"/>
</dbReference>
<organism evidence="5 6">
    <name type="scientific">Fusarium napiforme</name>
    <dbReference type="NCBI Taxonomy" id="42672"/>
    <lineage>
        <taxon>Eukaryota</taxon>
        <taxon>Fungi</taxon>
        <taxon>Dikarya</taxon>
        <taxon>Ascomycota</taxon>
        <taxon>Pezizomycotina</taxon>
        <taxon>Sordariomycetes</taxon>
        <taxon>Hypocreomycetidae</taxon>
        <taxon>Hypocreales</taxon>
        <taxon>Nectriaceae</taxon>
        <taxon>Fusarium</taxon>
        <taxon>Fusarium fujikuroi species complex</taxon>
    </lineage>
</organism>
<feature type="region of interest" description="Disordered" evidence="3">
    <location>
        <begin position="1"/>
        <end position="25"/>
    </location>
</feature>
<feature type="region of interest" description="Disordered" evidence="3">
    <location>
        <begin position="40"/>
        <end position="59"/>
    </location>
</feature>
<evidence type="ECO:0000313" key="5">
    <source>
        <dbReference type="EMBL" id="KAF5548164.1"/>
    </source>
</evidence>
<dbReference type="GO" id="GO:0003677">
    <property type="term" value="F:DNA binding"/>
    <property type="evidence" value="ECO:0007669"/>
    <property type="project" value="InterPro"/>
</dbReference>
<reference evidence="5 6" key="1">
    <citation type="submission" date="2020-05" db="EMBL/GenBank/DDBJ databases">
        <title>Identification and distribution of gene clusters putatively required for synthesis of sphingolipid metabolism inhibitors in phylogenetically diverse species of the filamentous fungus Fusarium.</title>
        <authorList>
            <person name="Kim H.-S."/>
            <person name="Busman M."/>
            <person name="Brown D.W."/>
            <person name="Divon H."/>
            <person name="Uhlig S."/>
            <person name="Proctor R.H."/>
        </authorList>
    </citation>
    <scope>NUCLEOTIDE SEQUENCE [LARGE SCALE GENOMIC DNA]</scope>
    <source>
        <strain evidence="5 6">NRRL 25196</strain>
    </source>
</reference>
<dbReference type="InterPro" id="IPR007219">
    <property type="entry name" value="XnlR_reg_dom"/>
</dbReference>
<feature type="region of interest" description="Disordered" evidence="3">
    <location>
        <begin position="76"/>
        <end position="126"/>
    </location>
</feature>
<dbReference type="GO" id="GO:0005634">
    <property type="term" value="C:nucleus"/>
    <property type="evidence" value="ECO:0007669"/>
    <property type="project" value="UniProtKB-SubCell"/>
</dbReference>
<comment type="subcellular location">
    <subcellularLocation>
        <location evidence="1">Nucleus</location>
    </subcellularLocation>
</comment>
<dbReference type="PANTHER" id="PTHR31001:SF85">
    <property type="entry name" value="ZN(II)2CYS6 TRANSCRIPTION FACTOR (EUROFUNG)"/>
    <property type="match status" value="1"/>
</dbReference>